<keyword evidence="15" id="KW-1185">Reference proteome</keyword>
<dbReference type="InterPro" id="IPR000644">
    <property type="entry name" value="CBS_dom"/>
</dbReference>
<dbReference type="InterPro" id="IPR036318">
    <property type="entry name" value="FAD-bd_PCMH-like_sf"/>
</dbReference>
<feature type="transmembrane region" description="Helical" evidence="11">
    <location>
        <begin position="96"/>
        <end position="122"/>
    </location>
</feature>
<evidence type="ECO:0000259" key="12">
    <source>
        <dbReference type="PROSITE" id="PS51371"/>
    </source>
</evidence>
<dbReference type="STRING" id="142588.SAMN04488559_12812"/>
<feature type="transmembrane region" description="Helical" evidence="11">
    <location>
        <begin position="6"/>
        <end position="27"/>
    </location>
</feature>
<dbReference type="Pfam" id="PF01595">
    <property type="entry name" value="CNNM"/>
    <property type="match status" value="1"/>
</dbReference>
<evidence type="ECO:0000256" key="4">
    <source>
        <dbReference type="ARBA" id="ARBA00022692"/>
    </source>
</evidence>
<dbReference type="AlphaFoldDB" id="A0A1H9UEP3"/>
<dbReference type="InterPro" id="IPR005170">
    <property type="entry name" value="Transptr-assoc_dom"/>
</dbReference>
<evidence type="ECO:0000313" key="15">
    <source>
        <dbReference type="Proteomes" id="UP000198948"/>
    </source>
</evidence>
<name>A0A1H9UEP3_9LACT</name>
<dbReference type="Pfam" id="PF03471">
    <property type="entry name" value="CorC_HlyC"/>
    <property type="match status" value="1"/>
</dbReference>
<evidence type="ECO:0000256" key="10">
    <source>
        <dbReference type="PROSITE-ProRule" id="PRU01193"/>
    </source>
</evidence>
<dbReference type="GO" id="GO:0005886">
    <property type="term" value="C:plasma membrane"/>
    <property type="evidence" value="ECO:0007669"/>
    <property type="project" value="UniProtKB-SubCell"/>
</dbReference>
<accession>A0A1H9UEP3</accession>
<keyword evidence="3" id="KW-1003">Cell membrane</keyword>
<protein>
    <submittedName>
        <fullName evidence="14">Hemolysin, contains CBS domains</fullName>
    </submittedName>
</protein>
<evidence type="ECO:0000256" key="11">
    <source>
        <dbReference type="SAM" id="Phobius"/>
    </source>
</evidence>
<evidence type="ECO:0000256" key="6">
    <source>
        <dbReference type="ARBA" id="ARBA00022989"/>
    </source>
</evidence>
<feature type="domain" description="CBS" evidence="12">
    <location>
        <begin position="220"/>
        <end position="282"/>
    </location>
</feature>
<evidence type="ECO:0000256" key="5">
    <source>
        <dbReference type="ARBA" id="ARBA00022737"/>
    </source>
</evidence>
<evidence type="ECO:0000256" key="1">
    <source>
        <dbReference type="ARBA" id="ARBA00004651"/>
    </source>
</evidence>
<feature type="domain" description="CNNM transmembrane" evidence="13">
    <location>
        <begin position="1"/>
        <end position="201"/>
    </location>
</feature>
<dbReference type="Gene3D" id="3.30.465.10">
    <property type="match status" value="1"/>
</dbReference>
<sequence>MIGINFILIALLIIATALFVAAEFSLVKIRSSRLDQLAAEGVKNAKLAKDVHHHLDAYLSACQLGITLTSLALGWIGESTVEAAIHPIFEWLHIPASIAVLISFILAFAIVTFLHVVVGELVPKSFAIAKTEKVVLFIVKPLYVFYKIMYPFIWILNHSAAAVAKMFGFEFTGEGDESHTEEELRLIASESFNHGDINQSELAYLNRIFEFDNRLAKEIMVPRQEMLVISEDATLDEAIKFSLEHPYTRYPVIKESKDDIIGTIHLKELVTAYFQHKLKADEPIQSLVKPVIQLIETIPVNELLEKMQREHQMIAILLDEYGGTEGMVTVEDILEELVGELRDEYDVHEIPDIRKINDHHYLLSGKVLLETIEQMTGFELEEEEGISTIGGWILSQSTEINKGDTFEENGLVFIVKSLKNQTIQEVDMQLKAPVEDEVVEE</sequence>
<dbReference type="SUPFAM" id="SSF54631">
    <property type="entry name" value="CBS-domain pair"/>
    <property type="match status" value="1"/>
</dbReference>
<keyword evidence="7 9" id="KW-0129">CBS domain</keyword>
<comment type="similarity">
    <text evidence="2">Belongs to the UPF0053 family.</text>
</comment>
<dbReference type="Pfam" id="PF00571">
    <property type="entry name" value="CBS"/>
    <property type="match status" value="2"/>
</dbReference>
<dbReference type="GO" id="GO:0050660">
    <property type="term" value="F:flavin adenine dinucleotide binding"/>
    <property type="evidence" value="ECO:0007669"/>
    <property type="project" value="InterPro"/>
</dbReference>
<dbReference type="OrthoDB" id="9798188at2"/>
<evidence type="ECO:0000313" key="14">
    <source>
        <dbReference type="EMBL" id="SES07731.1"/>
    </source>
</evidence>
<dbReference type="InterPro" id="IPR046342">
    <property type="entry name" value="CBS_dom_sf"/>
</dbReference>
<dbReference type="CDD" id="cd04590">
    <property type="entry name" value="CBS_pair_CorC_HlyC_assoc"/>
    <property type="match status" value="1"/>
</dbReference>
<dbReference type="EMBL" id="FOHA01000028">
    <property type="protein sequence ID" value="SES07731.1"/>
    <property type="molecule type" value="Genomic_DNA"/>
</dbReference>
<evidence type="ECO:0000256" key="2">
    <source>
        <dbReference type="ARBA" id="ARBA00006337"/>
    </source>
</evidence>
<dbReference type="PROSITE" id="PS51846">
    <property type="entry name" value="CNNM"/>
    <property type="match status" value="1"/>
</dbReference>
<dbReference type="InterPro" id="IPR002550">
    <property type="entry name" value="CNNM"/>
</dbReference>
<proteinExistence type="inferred from homology"/>
<dbReference type="InterPro" id="IPR051676">
    <property type="entry name" value="UPF0053_domain"/>
</dbReference>
<dbReference type="SMART" id="SM01091">
    <property type="entry name" value="CorC_HlyC"/>
    <property type="match status" value="1"/>
</dbReference>
<evidence type="ECO:0000256" key="9">
    <source>
        <dbReference type="PROSITE-ProRule" id="PRU00703"/>
    </source>
</evidence>
<feature type="domain" description="CBS" evidence="12">
    <location>
        <begin position="287"/>
        <end position="344"/>
    </location>
</feature>
<dbReference type="Gene3D" id="3.10.580.10">
    <property type="entry name" value="CBS-domain"/>
    <property type="match status" value="1"/>
</dbReference>
<reference evidence="14 15" key="1">
    <citation type="submission" date="2016-10" db="EMBL/GenBank/DDBJ databases">
        <authorList>
            <person name="de Groot N.N."/>
        </authorList>
    </citation>
    <scope>NUCLEOTIDE SEQUENCE [LARGE SCALE GENOMIC DNA]</scope>
    <source>
        <strain evidence="14 15">DSM 13760</strain>
    </source>
</reference>
<evidence type="ECO:0000259" key="13">
    <source>
        <dbReference type="PROSITE" id="PS51846"/>
    </source>
</evidence>
<keyword evidence="4 10" id="KW-0812">Transmembrane</keyword>
<organism evidence="14 15">
    <name type="scientific">Isobaculum melis</name>
    <dbReference type="NCBI Taxonomy" id="142588"/>
    <lineage>
        <taxon>Bacteria</taxon>
        <taxon>Bacillati</taxon>
        <taxon>Bacillota</taxon>
        <taxon>Bacilli</taxon>
        <taxon>Lactobacillales</taxon>
        <taxon>Carnobacteriaceae</taxon>
        <taxon>Isobaculum</taxon>
    </lineage>
</organism>
<keyword evidence="8 10" id="KW-0472">Membrane</keyword>
<evidence type="ECO:0000256" key="3">
    <source>
        <dbReference type="ARBA" id="ARBA00022475"/>
    </source>
</evidence>
<dbReference type="SUPFAM" id="SSF56176">
    <property type="entry name" value="FAD-binding/transporter-associated domain-like"/>
    <property type="match status" value="1"/>
</dbReference>
<dbReference type="PROSITE" id="PS51371">
    <property type="entry name" value="CBS"/>
    <property type="match status" value="2"/>
</dbReference>
<dbReference type="RefSeq" id="WP_092654132.1">
    <property type="nucleotide sequence ID" value="NZ_FOHA01000028.1"/>
</dbReference>
<evidence type="ECO:0000256" key="8">
    <source>
        <dbReference type="ARBA" id="ARBA00023136"/>
    </source>
</evidence>
<dbReference type="Proteomes" id="UP000198948">
    <property type="component" value="Unassembled WGS sequence"/>
</dbReference>
<keyword evidence="5" id="KW-0677">Repeat</keyword>
<comment type="subcellular location">
    <subcellularLocation>
        <location evidence="1">Cell membrane</location>
        <topology evidence="1">Multi-pass membrane protein</topology>
    </subcellularLocation>
</comment>
<keyword evidence="6 10" id="KW-1133">Transmembrane helix</keyword>
<dbReference type="InterPro" id="IPR016169">
    <property type="entry name" value="FAD-bd_PCMH_sub2"/>
</dbReference>
<dbReference type="PANTHER" id="PTHR43099:SF2">
    <property type="entry name" value="UPF0053 PROTEIN YRKA"/>
    <property type="match status" value="1"/>
</dbReference>
<feature type="transmembrane region" description="Helical" evidence="11">
    <location>
        <begin position="134"/>
        <end position="156"/>
    </location>
</feature>
<evidence type="ECO:0000256" key="7">
    <source>
        <dbReference type="ARBA" id="ARBA00023122"/>
    </source>
</evidence>
<dbReference type="FunFam" id="3.10.580.10:FF:000002">
    <property type="entry name" value="Magnesium/cobalt efflux protein CorC"/>
    <property type="match status" value="1"/>
</dbReference>
<dbReference type="InterPro" id="IPR044751">
    <property type="entry name" value="Ion_transp-like_CBS"/>
</dbReference>
<dbReference type="PANTHER" id="PTHR43099">
    <property type="entry name" value="UPF0053 PROTEIN YRKA"/>
    <property type="match status" value="1"/>
</dbReference>
<gene>
    <name evidence="14" type="ORF">SAMN04488559_12812</name>
</gene>
<feature type="transmembrane region" description="Helical" evidence="11">
    <location>
        <begin position="55"/>
        <end position="76"/>
    </location>
</feature>